<dbReference type="AlphaFoldDB" id="A0A9N7RTT3"/>
<proteinExistence type="predicted"/>
<dbReference type="InterPro" id="IPR033872">
    <property type="entry name" value="nsLTP2"/>
</dbReference>
<dbReference type="CDD" id="cd01959">
    <property type="entry name" value="nsLTP2"/>
    <property type="match status" value="1"/>
</dbReference>
<dbReference type="InterPro" id="IPR016140">
    <property type="entry name" value="Bifunc_inhib/LTP/seed_store"/>
</dbReference>
<reference evidence="5" key="1">
    <citation type="submission" date="2019-12" db="EMBL/GenBank/DDBJ databases">
        <authorList>
            <person name="Scholes J."/>
        </authorList>
    </citation>
    <scope>NUCLEOTIDE SEQUENCE</scope>
</reference>
<dbReference type="SUPFAM" id="SSF47699">
    <property type="entry name" value="Bifunctional inhibitor/lipid-transfer protein/seed storage 2S albumin"/>
    <property type="match status" value="1"/>
</dbReference>
<dbReference type="InterPro" id="IPR036312">
    <property type="entry name" value="Bifun_inhib/LTP/seed_sf"/>
</dbReference>
<evidence type="ECO:0000313" key="5">
    <source>
        <dbReference type="EMBL" id="CAA0841925.1"/>
    </source>
</evidence>
<keyword evidence="2" id="KW-0446">Lipid-binding</keyword>
<organism evidence="5 6">
    <name type="scientific">Striga hermonthica</name>
    <name type="common">Purple witchweed</name>
    <name type="synonym">Buchnera hermonthica</name>
    <dbReference type="NCBI Taxonomy" id="68872"/>
    <lineage>
        <taxon>Eukaryota</taxon>
        <taxon>Viridiplantae</taxon>
        <taxon>Streptophyta</taxon>
        <taxon>Embryophyta</taxon>
        <taxon>Tracheophyta</taxon>
        <taxon>Spermatophyta</taxon>
        <taxon>Magnoliopsida</taxon>
        <taxon>eudicotyledons</taxon>
        <taxon>Gunneridae</taxon>
        <taxon>Pentapetalae</taxon>
        <taxon>asterids</taxon>
        <taxon>lamiids</taxon>
        <taxon>Lamiales</taxon>
        <taxon>Orobanchaceae</taxon>
        <taxon>Buchnereae</taxon>
        <taxon>Striga</taxon>
    </lineage>
</organism>
<feature type="signal peptide" evidence="3">
    <location>
        <begin position="1"/>
        <end position="31"/>
    </location>
</feature>
<keyword evidence="3" id="KW-0732">Signal</keyword>
<evidence type="ECO:0000259" key="4">
    <source>
        <dbReference type="SMART" id="SM00499"/>
    </source>
</evidence>
<evidence type="ECO:0000313" key="6">
    <source>
        <dbReference type="Proteomes" id="UP001153555"/>
    </source>
</evidence>
<evidence type="ECO:0000256" key="1">
    <source>
        <dbReference type="ARBA" id="ARBA00022448"/>
    </source>
</evidence>
<dbReference type="PANTHER" id="PTHR33214:SF69">
    <property type="entry name" value="BIFUNCTIONAL INHIBITOR_LIPID-TRANSFER PROTEIN_SEED STORAGE 2S ALBUMIN SUPERFAMILY PROTEIN"/>
    <property type="match status" value="1"/>
</dbReference>
<dbReference type="PANTHER" id="PTHR33214">
    <property type="entry name" value="BIFUNCTIONAL INHIBITOR/LIPID-TRANSFER PROTEIN/SEED STORAGE 2S ALBUMIN SUPERFAMILY PROTEIN"/>
    <property type="match status" value="1"/>
</dbReference>
<protein>
    <submittedName>
        <fullName evidence="5">Bifunctional inhibitor/lipid-transfer protein/seed storage 2S albumin superfamily protein</fullName>
    </submittedName>
</protein>
<dbReference type="Gene3D" id="1.10.110.10">
    <property type="entry name" value="Plant lipid-transfer and hydrophobic proteins"/>
    <property type="match status" value="1"/>
</dbReference>
<evidence type="ECO:0000256" key="2">
    <source>
        <dbReference type="ARBA" id="ARBA00023121"/>
    </source>
</evidence>
<comment type="caution">
    <text evidence="5">The sequence shown here is derived from an EMBL/GenBank/DDBJ whole genome shotgun (WGS) entry which is preliminary data.</text>
</comment>
<feature type="chain" id="PRO_5040271824" evidence="3">
    <location>
        <begin position="32"/>
        <end position="98"/>
    </location>
</feature>
<accession>A0A9N7RTT3</accession>
<dbReference type="EMBL" id="CACSLK010034598">
    <property type="protein sequence ID" value="CAA0841925.1"/>
    <property type="molecule type" value="Genomic_DNA"/>
</dbReference>
<dbReference type="Pfam" id="PF00234">
    <property type="entry name" value="Tryp_alpha_amyl"/>
    <property type="match status" value="1"/>
</dbReference>
<evidence type="ECO:0000256" key="3">
    <source>
        <dbReference type="SAM" id="SignalP"/>
    </source>
</evidence>
<dbReference type="GO" id="GO:0006869">
    <property type="term" value="P:lipid transport"/>
    <property type="evidence" value="ECO:0007669"/>
    <property type="project" value="InterPro"/>
</dbReference>
<dbReference type="Proteomes" id="UP001153555">
    <property type="component" value="Unassembled WGS sequence"/>
</dbReference>
<keyword evidence="1" id="KW-0813">Transport</keyword>
<sequence length="98" mass="10120">MTKTKGTAGVTFACLAAAVLVLAALVHEAAAVTCDPMQLSPCLDAITGGGPPSAECCNRVKEQVPCLCDYLKNPIFKPYIPGAKRILAACKIAAPKCD</sequence>
<name>A0A9N7RTT3_STRHE</name>
<dbReference type="GO" id="GO:0008289">
    <property type="term" value="F:lipid binding"/>
    <property type="evidence" value="ECO:0007669"/>
    <property type="project" value="UniProtKB-KW"/>
</dbReference>
<dbReference type="OrthoDB" id="665742at2759"/>
<keyword evidence="6" id="KW-1185">Reference proteome</keyword>
<dbReference type="SMART" id="SM00499">
    <property type="entry name" value="AAI"/>
    <property type="match status" value="1"/>
</dbReference>
<gene>
    <name evidence="5" type="ORF">SHERM_07800</name>
</gene>
<feature type="domain" description="Bifunctional inhibitor/plant lipid transfer protein/seed storage helical" evidence="4">
    <location>
        <begin position="34"/>
        <end position="97"/>
    </location>
</feature>